<evidence type="ECO:0000259" key="11">
    <source>
        <dbReference type="Pfam" id="PF22366"/>
    </source>
</evidence>
<dbReference type="Pfam" id="PF07992">
    <property type="entry name" value="Pyr_redox_2"/>
    <property type="match status" value="1"/>
</dbReference>
<dbReference type="Pfam" id="PF22366">
    <property type="entry name" value="NDH2_C"/>
    <property type="match status" value="1"/>
</dbReference>
<gene>
    <name evidence="12" type="ORF">DFO77_109160</name>
</gene>
<comment type="similarity">
    <text evidence="1">Belongs to the NADH dehydrogenase family.</text>
</comment>
<dbReference type="GO" id="GO:0050136">
    <property type="term" value="F:NADH dehydrogenase (quinone) (non-electrogenic) activity"/>
    <property type="evidence" value="ECO:0007669"/>
    <property type="project" value="UniProtKB-EC"/>
</dbReference>
<dbReference type="PRINTS" id="PR00411">
    <property type="entry name" value="PNDRDTASEI"/>
</dbReference>
<organism evidence="12 13">
    <name type="scientific">Marinilabilia salmonicolor</name>
    <dbReference type="NCBI Taxonomy" id="989"/>
    <lineage>
        <taxon>Bacteria</taxon>
        <taxon>Pseudomonadati</taxon>
        <taxon>Bacteroidota</taxon>
        <taxon>Bacteroidia</taxon>
        <taxon>Marinilabiliales</taxon>
        <taxon>Marinilabiliaceae</taxon>
        <taxon>Marinilabilia</taxon>
    </lineage>
</organism>
<proteinExistence type="inferred from homology"/>
<evidence type="ECO:0000256" key="1">
    <source>
        <dbReference type="ARBA" id="ARBA00005272"/>
    </source>
</evidence>
<dbReference type="PANTHER" id="PTHR43706:SF47">
    <property type="entry name" value="EXTERNAL NADH-UBIQUINONE OXIDOREDUCTASE 1, MITOCHONDRIAL-RELATED"/>
    <property type="match status" value="1"/>
</dbReference>
<feature type="domain" description="External alternative NADH-ubiquinone oxidoreductase-like C-terminal" evidence="11">
    <location>
        <begin position="353"/>
        <end position="404"/>
    </location>
</feature>
<accession>A0A368V515</accession>
<dbReference type="EMBL" id="QPIZ01000009">
    <property type="protein sequence ID" value="RCW36196.1"/>
    <property type="molecule type" value="Genomic_DNA"/>
</dbReference>
<dbReference type="Proteomes" id="UP000252733">
    <property type="component" value="Unassembled WGS sequence"/>
</dbReference>
<evidence type="ECO:0000256" key="3">
    <source>
        <dbReference type="ARBA" id="ARBA00022630"/>
    </source>
</evidence>
<dbReference type="InterPro" id="IPR054585">
    <property type="entry name" value="NDH2-like_C"/>
</dbReference>
<dbReference type="InterPro" id="IPR023753">
    <property type="entry name" value="FAD/NAD-binding_dom"/>
</dbReference>
<keyword evidence="9" id="KW-0812">Transmembrane</keyword>
<evidence type="ECO:0000256" key="8">
    <source>
        <dbReference type="ARBA" id="ARBA00047599"/>
    </source>
</evidence>
<evidence type="ECO:0000256" key="9">
    <source>
        <dbReference type="SAM" id="Phobius"/>
    </source>
</evidence>
<keyword evidence="5" id="KW-0809">Transit peptide</keyword>
<dbReference type="Gene3D" id="3.50.50.100">
    <property type="match status" value="1"/>
</dbReference>
<evidence type="ECO:0000256" key="7">
    <source>
        <dbReference type="ARBA" id="ARBA00023027"/>
    </source>
</evidence>
<dbReference type="RefSeq" id="WP_114436950.1">
    <property type="nucleotide sequence ID" value="NZ_QPIZ01000009.1"/>
</dbReference>
<dbReference type="SUPFAM" id="SSF51905">
    <property type="entry name" value="FAD/NAD(P)-binding domain"/>
    <property type="match status" value="1"/>
</dbReference>
<keyword evidence="9" id="KW-0472">Membrane</keyword>
<keyword evidence="9" id="KW-1133">Transmembrane helix</keyword>
<reference evidence="12 13" key="1">
    <citation type="submission" date="2018-07" db="EMBL/GenBank/DDBJ databases">
        <title>Freshwater and sediment microbial communities from various areas in North America, analyzing microbe dynamics in response to fracking.</title>
        <authorList>
            <person name="Lamendella R."/>
        </authorList>
    </citation>
    <scope>NUCLEOTIDE SEQUENCE [LARGE SCALE GENOMIC DNA]</scope>
    <source>
        <strain evidence="12 13">160A</strain>
    </source>
</reference>
<evidence type="ECO:0000259" key="10">
    <source>
        <dbReference type="Pfam" id="PF07992"/>
    </source>
</evidence>
<dbReference type="InterPro" id="IPR045024">
    <property type="entry name" value="NDH-2"/>
</dbReference>
<keyword evidence="6" id="KW-0560">Oxidoreductase</keyword>
<dbReference type="InterPro" id="IPR036188">
    <property type="entry name" value="FAD/NAD-bd_sf"/>
</dbReference>
<comment type="caution">
    <text evidence="12">The sequence shown here is derived from an EMBL/GenBank/DDBJ whole genome shotgun (WGS) entry which is preliminary data.</text>
</comment>
<evidence type="ECO:0000256" key="5">
    <source>
        <dbReference type="ARBA" id="ARBA00022946"/>
    </source>
</evidence>
<dbReference type="EC" id="1.6.5.9" evidence="2"/>
<sequence>MVKEQDLRGKKQVIVVGGGFAGLQLVRNLDKRLFNVLLIDKINHHQFQPLFYQVATSQIEPASISFPFRNIFKSRSHIQIRMTEMLQVNPEEQTITTTIGDFPYDYLVLATGCRTNYFGNANIKKNAFSLKTTYQSITIRNHILTTFEKVIAAPREDRERMLNLTIVGAGPTGVELAGAFSEIKKEILPKDYHDIDLSKFTIRLVEGSNHVLNNMSKASGQTAEKYLKKMGVVLLKNTFVKDYDGENLTLSSGETIKSATVIWAAGVTGRETRGIPAESIARGNRIIVNRQNKIRGFDNIFAVGDIAYMETPDYPNGHPQVANVAINQAKLLARNLKQSEQGKPVTDYKYKDLGSMATIGRNKAVVDLPFIRFKGYFAWLVWMFLHLMLILSVRNRLIIFINWAWLYVTKNTSLRLILTSGKNI</sequence>
<dbReference type="PRINTS" id="PR00368">
    <property type="entry name" value="FADPNR"/>
</dbReference>
<evidence type="ECO:0000313" key="13">
    <source>
        <dbReference type="Proteomes" id="UP000252733"/>
    </source>
</evidence>
<name>A0A368V515_9BACT</name>
<keyword evidence="13" id="KW-1185">Reference proteome</keyword>
<dbReference type="PANTHER" id="PTHR43706">
    <property type="entry name" value="NADH DEHYDROGENASE"/>
    <property type="match status" value="1"/>
</dbReference>
<keyword evidence="4" id="KW-0274">FAD</keyword>
<keyword evidence="3" id="KW-0285">Flavoprotein</keyword>
<evidence type="ECO:0000256" key="6">
    <source>
        <dbReference type="ARBA" id="ARBA00023002"/>
    </source>
</evidence>
<comment type="catalytic activity">
    <reaction evidence="8">
        <text>a quinone + NADH + H(+) = a quinol + NAD(+)</text>
        <dbReference type="Rhea" id="RHEA:46160"/>
        <dbReference type="ChEBI" id="CHEBI:15378"/>
        <dbReference type="ChEBI" id="CHEBI:24646"/>
        <dbReference type="ChEBI" id="CHEBI:57540"/>
        <dbReference type="ChEBI" id="CHEBI:57945"/>
        <dbReference type="ChEBI" id="CHEBI:132124"/>
        <dbReference type="EC" id="1.6.5.9"/>
    </reaction>
</comment>
<evidence type="ECO:0000256" key="4">
    <source>
        <dbReference type="ARBA" id="ARBA00022827"/>
    </source>
</evidence>
<keyword evidence="7" id="KW-0520">NAD</keyword>
<dbReference type="AlphaFoldDB" id="A0A368V515"/>
<protein>
    <recommendedName>
        <fullName evidence="2">NADH:ubiquinone reductase (non-electrogenic)</fullName>
        <ecNumber evidence="2">1.6.5.9</ecNumber>
    </recommendedName>
</protein>
<evidence type="ECO:0000313" key="12">
    <source>
        <dbReference type="EMBL" id="RCW36196.1"/>
    </source>
</evidence>
<feature type="transmembrane region" description="Helical" evidence="9">
    <location>
        <begin position="376"/>
        <end position="393"/>
    </location>
</feature>
<feature type="domain" description="FAD/NAD(P)-binding" evidence="10">
    <location>
        <begin position="11"/>
        <end position="329"/>
    </location>
</feature>
<evidence type="ECO:0000256" key="2">
    <source>
        <dbReference type="ARBA" id="ARBA00012637"/>
    </source>
</evidence>